<organism evidence="2 3">
    <name type="scientific">Candidatus Yanofskybacteria bacterium RIFCSPHIGHO2_02_FULL_38_22b</name>
    <dbReference type="NCBI Taxonomy" id="1802673"/>
    <lineage>
        <taxon>Bacteria</taxon>
        <taxon>Candidatus Yanofskyibacteriota</taxon>
    </lineage>
</organism>
<evidence type="ECO:0000313" key="2">
    <source>
        <dbReference type="EMBL" id="OGN07329.1"/>
    </source>
</evidence>
<keyword evidence="1" id="KW-1133">Transmembrane helix</keyword>
<name>A0A1F8F4Z8_9BACT</name>
<comment type="caution">
    <text evidence="2">The sequence shown here is derived from an EMBL/GenBank/DDBJ whole genome shotgun (WGS) entry which is preliminary data.</text>
</comment>
<feature type="transmembrane region" description="Helical" evidence="1">
    <location>
        <begin position="115"/>
        <end position="139"/>
    </location>
</feature>
<evidence type="ECO:0000256" key="1">
    <source>
        <dbReference type="SAM" id="Phobius"/>
    </source>
</evidence>
<sequence>MTQIIERLIASLGSFSLPSFSGVGPGWLFGAFGALAVSLFGLSMGRTKAVISLLSIYIAFTFEKLFPYWDSLGNLLDEKLAVHWIRLILFFSAYLLVFIIFNISFIRKRLSSSEYSLLGILILSLFQFGFLASIIFNILPEELTIRWSFGFYKFFATPTALFLWALAPLPVLAFIRK</sequence>
<gene>
    <name evidence="2" type="ORF">A3B86_01070</name>
</gene>
<keyword evidence="1" id="KW-0812">Transmembrane</keyword>
<evidence type="ECO:0000313" key="3">
    <source>
        <dbReference type="Proteomes" id="UP000176834"/>
    </source>
</evidence>
<proteinExistence type="predicted"/>
<protein>
    <submittedName>
        <fullName evidence="2">Uncharacterized protein</fullName>
    </submittedName>
</protein>
<dbReference type="Proteomes" id="UP000176834">
    <property type="component" value="Unassembled WGS sequence"/>
</dbReference>
<feature type="transmembrane region" description="Helical" evidence="1">
    <location>
        <begin position="49"/>
        <end position="69"/>
    </location>
</feature>
<dbReference type="EMBL" id="MGJN01000007">
    <property type="protein sequence ID" value="OGN07329.1"/>
    <property type="molecule type" value="Genomic_DNA"/>
</dbReference>
<feature type="transmembrane region" description="Helical" evidence="1">
    <location>
        <begin position="151"/>
        <end position="175"/>
    </location>
</feature>
<dbReference type="AlphaFoldDB" id="A0A1F8F4Z8"/>
<accession>A0A1F8F4Z8</accession>
<feature type="transmembrane region" description="Helical" evidence="1">
    <location>
        <begin position="81"/>
        <end position="103"/>
    </location>
</feature>
<reference evidence="2 3" key="1">
    <citation type="journal article" date="2016" name="Nat. Commun.">
        <title>Thousands of microbial genomes shed light on interconnected biogeochemical processes in an aquifer system.</title>
        <authorList>
            <person name="Anantharaman K."/>
            <person name="Brown C.T."/>
            <person name="Hug L.A."/>
            <person name="Sharon I."/>
            <person name="Castelle C.J."/>
            <person name="Probst A.J."/>
            <person name="Thomas B.C."/>
            <person name="Singh A."/>
            <person name="Wilkins M.J."/>
            <person name="Karaoz U."/>
            <person name="Brodie E.L."/>
            <person name="Williams K.H."/>
            <person name="Hubbard S.S."/>
            <person name="Banfield J.F."/>
        </authorList>
    </citation>
    <scope>NUCLEOTIDE SEQUENCE [LARGE SCALE GENOMIC DNA]</scope>
</reference>
<keyword evidence="1" id="KW-0472">Membrane</keyword>
<feature type="transmembrane region" description="Helical" evidence="1">
    <location>
        <begin position="20"/>
        <end position="42"/>
    </location>
</feature>